<keyword evidence="1" id="KW-0472">Membrane</keyword>
<feature type="transmembrane region" description="Helical" evidence="1">
    <location>
        <begin position="148"/>
        <end position="168"/>
    </location>
</feature>
<evidence type="ECO:0000313" key="3">
    <source>
        <dbReference type="Proteomes" id="UP001056500"/>
    </source>
</evidence>
<organism evidence="2 3">
    <name type="scientific">Brevibacillus ruminantium</name>
    <dbReference type="NCBI Taxonomy" id="2950604"/>
    <lineage>
        <taxon>Bacteria</taxon>
        <taxon>Bacillati</taxon>
        <taxon>Bacillota</taxon>
        <taxon>Bacilli</taxon>
        <taxon>Bacillales</taxon>
        <taxon>Paenibacillaceae</taxon>
        <taxon>Brevibacillus</taxon>
    </lineage>
</organism>
<dbReference type="InterPro" id="IPR041916">
    <property type="entry name" value="Anti_sigma_zinc_sf"/>
</dbReference>
<accession>A0ABY4WDU8</accession>
<evidence type="ECO:0000313" key="2">
    <source>
        <dbReference type="EMBL" id="USG65242.1"/>
    </source>
</evidence>
<dbReference type="EMBL" id="CP098755">
    <property type="protein sequence ID" value="USG65242.1"/>
    <property type="molecule type" value="Genomic_DNA"/>
</dbReference>
<evidence type="ECO:0008006" key="4">
    <source>
        <dbReference type="Google" id="ProtNLM"/>
    </source>
</evidence>
<gene>
    <name evidence="2" type="ORF">NDK47_24490</name>
</gene>
<feature type="transmembrane region" description="Helical" evidence="1">
    <location>
        <begin position="87"/>
        <end position="108"/>
    </location>
</feature>
<protein>
    <recommendedName>
        <fullName evidence="4">Zinc-finger domain-containing protein</fullName>
    </recommendedName>
</protein>
<dbReference type="RefSeq" id="WP_251872335.1">
    <property type="nucleotide sequence ID" value="NZ_CP098755.1"/>
</dbReference>
<keyword evidence="3" id="KW-1185">Reference proteome</keyword>
<proteinExistence type="predicted"/>
<dbReference type="Proteomes" id="UP001056500">
    <property type="component" value="Chromosome"/>
</dbReference>
<evidence type="ECO:0000256" key="1">
    <source>
        <dbReference type="SAM" id="Phobius"/>
    </source>
</evidence>
<dbReference type="Gene3D" id="1.10.10.1320">
    <property type="entry name" value="Anti-sigma factor, zinc-finger domain"/>
    <property type="match status" value="1"/>
</dbReference>
<sequence>MPHIDEFTLMMYCDGELSETEAYTVQEHVSTCCLCRKAMEQQMAEGSLVAEHFFAGDLPPLSFELHPLTKAQIKGIARLHKQKHRRFTWRIILFAGSIIALVTGYLLFWQRIWVEWALPALTTWRTQLFWSSALWINDNARDLLNAPGAYLIALPLPFLVLIGLLLVLNIRFSPLSHTSITKREVD</sequence>
<reference evidence="2" key="1">
    <citation type="submission" date="2022-06" db="EMBL/GenBank/DDBJ databases">
        <title>Genome sequencing of Brevibacillus sp. BB3-R1.</title>
        <authorList>
            <person name="Heo J."/>
            <person name="Lee D."/>
            <person name="Won M."/>
            <person name="Han B.-H."/>
            <person name="Hong S.-B."/>
            <person name="Kwon S.-W."/>
        </authorList>
    </citation>
    <scope>NUCLEOTIDE SEQUENCE</scope>
    <source>
        <strain evidence="2">BB3-R1</strain>
    </source>
</reference>
<name>A0ABY4WDU8_9BACL</name>
<keyword evidence="1" id="KW-1133">Transmembrane helix</keyword>
<keyword evidence="1" id="KW-0812">Transmembrane</keyword>